<name>A0A922HQI1_DERFA</name>
<evidence type="ECO:0000313" key="2">
    <source>
        <dbReference type="EMBL" id="KAH9494375.1"/>
    </source>
</evidence>
<feature type="domain" description="Tc1-like transposase DDE" evidence="1">
    <location>
        <begin position="37"/>
        <end position="128"/>
    </location>
</feature>
<reference evidence="2" key="2">
    <citation type="journal article" date="2022" name="Res Sq">
        <title>Comparative Genomics Reveals Insights into the Divergent Evolution of Astigmatic Mites and Household Pest Adaptations.</title>
        <authorList>
            <person name="Xiong Q."/>
            <person name="Wan A.T.-Y."/>
            <person name="Liu X.-Y."/>
            <person name="Fung C.S.-H."/>
            <person name="Xiao X."/>
            <person name="Malainual N."/>
            <person name="Hou J."/>
            <person name="Wang L."/>
            <person name="Wang M."/>
            <person name="Yang K."/>
            <person name="Cui Y."/>
            <person name="Leung E."/>
            <person name="Nong W."/>
            <person name="Shin S.-K."/>
            <person name="Au S."/>
            <person name="Jeong K.Y."/>
            <person name="Chew F.T."/>
            <person name="Hui J."/>
            <person name="Leung T.F."/>
            <person name="Tungtrongchitr A."/>
            <person name="Zhong N."/>
            <person name="Liu Z."/>
            <person name="Tsui S."/>
        </authorList>
    </citation>
    <scope>NUCLEOTIDE SEQUENCE</scope>
    <source>
        <strain evidence="2">Derf</strain>
        <tissue evidence="2">Whole organism</tissue>
    </source>
</reference>
<comment type="caution">
    <text evidence="2">The sequence shown here is derived from an EMBL/GenBank/DDBJ whole genome shotgun (WGS) entry which is preliminary data.</text>
</comment>
<dbReference type="InterPro" id="IPR036397">
    <property type="entry name" value="RNaseH_sf"/>
</dbReference>
<gene>
    <name evidence="2" type="ORF">DERF_015065</name>
</gene>
<accession>A0A922HQI1</accession>
<dbReference type="Pfam" id="PF13358">
    <property type="entry name" value="DDE_3"/>
    <property type="match status" value="1"/>
</dbReference>
<dbReference type="Proteomes" id="UP000790347">
    <property type="component" value="Unassembled WGS sequence"/>
</dbReference>
<organism evidence="2 3">
    <name type="scientific">Dermatophagoides farinae</name>
    <name type="common">American house dust mite</name>
    <dbReference type="NCBI Taxonomy" id="6954"/>
    <lineage>
        <taxon>Eukaryota</taxon>
        <taxon>Metazoa</taxon>
        <taxon>Ecdysozoa</taxon>
        <taxon>Arthropoda</taxon>
        <taxon>Chelicerata</taxon>
        <taxon>Arachnida</taxon>
        <taxon>Acari</taxon>
        <taxon>Acariformes</taxon>
        <taxon>Sarcoptiformes</taxon>
        <taxon>Astigmata</taxon>
        <taxon>Psoroptidia</taxon>
        <taxon>Analgoidea</taxon>
        <taxon>Pyroglyphidae</taxon>
        <taxon>Dermatophagoidinae</taxon>
        <taxon>Dermatophagoides</taxon>
    </lineage>
</organism>
<evidence type="ECO:0000259" key="1">
    <source>
        <dbReference type="Pfam" id="PF13358"/>
    </source>
</evidence>
<sequence length="141" mass="16551">MIVIAHMCGYGDRYIKRNNSNQPCALLDLHGGRSELRLCSNGMNSEEYINMLETTLFPIFRDRRNKVKKRNFLFQEDGAPCHMSKRSQDFIKKSNIKKLEWVAQSPDMNPIEHLWYSLKRRLKQTKLHPSTPVGLFELLVK</sequence>
<reference evidence="2" key="1">
    <citation type="submission" date="2013-05" db="EMBL/GenBank/DDBJ databases">
        <authorList>
            <person name="Yim A.K.Y."/>
            <person name="Chan T.F."/>
            <person name="Ji K.M."/>
            <person name="Liu X.Y."/>
            <person name="Zhou J.W."/>
            <person name="Li R.Q."/>
            <person name="Yang K.Y."/>
            <person name="Li J."/>
            <person name="Li M."/>
            <person name="Law P.T.W."/>
            <person name="Wu Y.L."/>
            <person name="Cai Z.L."/>
            <person name="Qin H."/>
            <person name="Bao Y."/>
            <person name="Leung R.K.K."/>
            <person name="Ng P.K.S."/>
            <person name="Zou J."/>
            <person name="Zhong X.J."/>
            <person name="Ran P.X."/>
            <person name="Zhong N.S."/>
            <person name="Liu Z.G."/>
            <person name="Tsui S.K.W."/>
        </authorList>
    </citation>
    <scope>NUCLEOTIDE SEQUENCE</scope>
    <source>
        <strain evidence="2">Derf</strain>
        <tissue evidence="2">Whole organism</tissue>
    </source>
</reference>
<dbReference type="Gene3D" id="3.30.420.10">
    <property type="entry name" value="Ribonuclease H-like superfamily/Ribonuclease H"/>
    <property type="match status" value="1"/>
</dbReference>
<dbReference type="EMBL" id="ASGP02000008">
    <property type="protein sequence ID" value="KAH9494375.1"/>
    <property type="molecule type" value="Genomic_DNA"/>
</dbReference>
<protein>
    <recommendedName>
        <fullName evidence="1">Tc1-like transposase DDE domain-containing protein</fullName>
    </recommendedName>
</protein>
<dbReference type="InterPro" id="IPR038717">
    <property type="entry name" value="Tc1-like_DDE_dom"/>
</dbReference>
<dbReference type="AlphaFoldDB" id="A0A922HQI1"/>
<dbReference type="GO" id="GO:0003676">
    <property type="term" value="F:nucleic acid binding"/>
    <property type="evidence" value="ECO:0007669"/>
    <property type="project" value="InterPro"/>
</dbReference>
<keyword evidence="3" id="KW-1185">Reference proteome</keyword>
<proteinExistence type="predicted"/>
<evidence type="ECO:0000313" key="3">
    <source>
        <dbReference type="Proteomes" id="UP000790347"/>
    </source>
</evidence>